<dbReference type="PANTHER" id="PTHR43377:SF1">
    <property type="entry name" value="BILIVERDIN REDUCTASE A"/>
    <property type="match status" value="1"/>
</dbReference>
<dbReference type="EMBL" id="JBHSMC010000001">
    <property type="protein sequence ID" value="MFC5463496.1"/>
    <property type="molecule type" value="Genomic_DNA"/>
</dbReference>
<accession>A0ABW0LDQ9</accession>
<evidence type="ECO:0000259" key="1">
    <source>
        <dbReference type="Pfam" id="PF01408"/>
    </source>
</evidence>
<dbReference type="SUPFAM" id="SSF51735">
    <property type="entry name" value="NAD(P)-binding Rossmann-fold domains"/>
    <property type="match status" value="1"/>
</dbReference>
<feature type="domain" description="Gfo/Idh/MocA-like oxidoreductase N-terminal" evidence="1">
    <location>
        <begin position="4"/>
        <end position="121"/>
    </location>
</feature>
<reference evidence="4" key="1">
    <citation type="journal article" date="2019" name="Int. J. Syst. Evol. Microbiol.">
        <title>The Global Catalogue of Microorganisms (GCM) 10K type strain sequencing project: providing services to taxonomists for standard genome sequencing and annotation.</title>
        <authorList>
            <consortium name="The Broad Institute Genomics Platform"/>
            <consortium name="The Broad Institute Genome Sequencing Center for Infectious Disease"/>
            <person name="Wu L."/>
            <person name="Ma J."/>
        </authorList>
    </citation>
    <scope>NUCLEOTIDE SEQUENCE [LARGE SCALE GENOMIC DNA]</scope>
    <source>
        <strain evidence="4">CGMCC 1.12237</strain>
    </source>
</reference>
<proteinExistence type="predicted"/>
<gene>
    <name evidence="3" type="ORF">ACFPM4_01880</name>
</gene>
<name>A0ABW0LDQ9_9BACI</name>
<dbReference type="Gene3D" id="3.30.360.10">
    <property type="entry name" value="Dihydrodipicolinate Reductase, domain 2"/>
    <property type="match status" value="1"/>
</dbReference>
<keyword evidence="4" id="KW-1185">Reference proteome</keyword>
<dbReference type="Pfam" id="PF22725">
    <property type="entry name" value="GFO_IDH_MocA_C3"/>
    <property type="match status" value="1"/>
</dbReference>
<comment type="caution">
    <text evidence="3">The sequence shown here is derived from an EMBL/GenBank/DDBJ whole genome shotgun (WGS) entry which is preliminary data.</text>
</comment>
<dbReference type="Pfam" id="PF01408">
    <property type="entry name" value="GFO_IDH_MocA"/>
    <property type="match status" value="1"/>
</dbReference>
<dbReference type="Gene3D" id="3.40.50.720">
    <property type="entry name" value="NAD(P)-binding Rossmann-like Domain"/>
    <property type="match status" value="1"/>
</dbReference>
<evidence type="ECO:0000313" key="4">
    <source>
        <dbReference type="Proteomes" id="UP001596147"/>
    </source>
</evidence>
<dbReference type="RefSeq" id="WP_144925755.1">
    <property type="nucleotide sequence ID" value="NZ_JBHSMC010000001.1"/>
</dbReference>
<feature type="domain" description="GFO/IDH/MocA-like oxidoreductase" evidence="2">
    <location>
        <begin position="131"/>
        <end position="251"/>
    </location>
</feature>
<sequence length="337" mass="37475">MKHKIVVAGCGAMSNVWLDYVEKRENAEIVGLVDLYIESAKKMADRRNLQVPCFVDLSKAIKETGPNLVLDITIPASHKEIATTAMEAGCNVFGEKPMAETLEDAKAVLQVAQQTGKKYSVMQNRRYNRQIRALQQVVANNVIGKVGSIHADFFLGPHFGGFRDVMDNPLIVDMAIHTFDQARFITGADAVSVYCHEYNPAGSWYEGNSSAVCIFEMSDGSVFTYRGSWSAIGMQTSWESDWRVTGSIGSAKWDGHHFPVCEIRDSSKPIEFVDHIKSVEIEDNWNGQEGHWGCLDEMFSALEENRLAETDCTDNIKSMEMVFGAVESAKKGKKVLL</sequence>
<dbReference type="InterPro" id="IPR051450">
    <property type="entry name" value="Gfo/Idh/MocA_Oxidoreductases"/>
</dbReference>
<dbReference type="InterPro" id="IPR036291">
    <property type="entry name" value="NAD(P)-bd_dom_sf"/>
</dbReference>
<dbReference type="SUPFAM" id="SSF55347">
    <property type="entry name" value="Glyceraldehyde-3-phosphate dehydrogenase-like, C-terminal domain"/>
    <property type="match status" value="1"/>
</dbReference>
<evidence type="ECO:0000259" key="2">
    <source>
        <dbReference type="Pfam" id="PF22725"/>
    </source>
</evidence>
<dbReference type="Proteomes" id="UP001596147">
    <property type="component" value="Unassembled WGS sequence"/>
</dbReference>
<organism evidence="3 4">
    <name type="scientific">Lederbergia graminis</name>
    <dbReference type="NCBI Taxonomy" id="735518"/>
    <lineage>
        <taxon>Bacteria</taxon>
        <taxon>Bacillati</taxon>
        <taxon>Bacillota</taxon>
        <taxon>Bacilli</taxon>
        <taxon>Bacillales</taxon>
        <taxon>Bacillaceae</taxon>
        <taxon>Lederbergia</taxon>
    </lineage>
</organism>
<evidence type="ECO:0000313" key="3">
    <source>
        <dbReference type="EMBL" id="MFC5463496.1"/>
    </source>
</evidence>
<dbReference type="InterPro" id="IPR000683">
    <property type="entry name" value="Gfo/Idh/MocA-like_OxRdtase_N"/>
</dbReference>
<dbReference type="InterPro" id="IPR055170">
    <property type="entry name" value="GFO_IDH_MocA-like_dom"/>
</dbReference>
<dbReference type="PANTHER" id="PTHR43377">
    <property type="entry name" value="BILIVERDIN REDUCTASE A"/>
    <property type="match status" value="1"/>
</dbReference>
<protein>
    <submittedName>
        <fullName evidence="3">Gfo/Idh/MocA family protein</fullName>
    </submittedName>
</protein>